<gene>
    <name evidence="9" type="ORF">AMATHDRAFT_66920</name>
</gene>
<name>A0A2A9NAY8_9AGAR</name>
<protein>
    <submittedName>
        <fullName evidence="9">Uncharacterized protein</fullName>
    </submittedName>
</protein>
<dbReference type="InterPro" id="IPR019440">
    <property type="entry name" value="MAU2"/>
</dbReference>
<evidence type="ECO:0000256" key="5">
    <source>
        <dbReference type="ARBA" id="ARBA00022829"/>
    </source>
</evidence>
<evidence type="ECO:0000313" key="10">
    <source>
        <dbReference type="Proteomes" id="UP000242287"/>
    </source>
</evidence>
<dbReference type="OrthoDB" id="5565328at2759"/>
<keyword evidence="7" id="KW-0131">Cell cycle</keyword>
<comment type="similarity">
    <text evidence="2">Belongs to the SCC4/mau-2 family.</text>
</comment>
<dbReference type="GO" id="GO:0007059">
    <property type="term" value="P:chromosome segregation"/>
    <property type="evidence" value="ECO:0007669"/>
    <property type="project" value="UniProtKB-KW"/>
</dbReference>
<dbReference type="AlphaFoldDB" id="A0A2A9NAY8"/>
<evidence type="ECO:0000256" key="3">
    <source>
        <dbReference type="ARBA" id="ARBA00022618"/>
    </source>
</evidence>
<evidence type="ECO:0000256" key="1">
    <source>
        <dbReference type="ARBA" id="ARBA00004123"/>
    </source>
</evidence>
<feature type="compositionally biased region" description="Basic and acidic residues" evidence="8">
    <location>
        <begin position="735"/>
        <end position="749"/>
    </location>
</feature>
<dbReference type="GO" id="GO:0005634">
    <property type="term" value="C:nucleus"/>
    <property type="evidence" value="ECO:0007669"/>
    <property type="project" value="UniProtKB-SubCell"/>
</dbReference>
<feature type="region of interest" description="Disordered" evidence="8">
    <location>
        <begin position="1"/>
        <end position="33"/>
    </location>
</feature>
<keyword evidence="6" id="KW-0539">Nucleus</keyword>
<keyword evidence="3" id="KW-0132">Cell division</keyword>
<feature type="region of interest" description="Disordered" evidence="8">
    <location>
        <begin position="482"/>
        <end position="530"/>
    </location>
</feature>
<feature type="compositionally biased region" description="Polar residues" evidence="8">
    <location>
        <begin position="674"/>
        <end position="684"/>
    </location>
</feature>
<feature type="region of interest" description="Disordered" evidence="8">
    <location>
        <begin position="672"/>
        <end position="767"/>
    </location>
</feature>
<evidence type="ECO:0000256" key="2">
    <source>
        <dbReference type="ARBA" id="ARBA00008585"/>
    </source>
</evidence>
<evidence type="ECO:0000256" key="4">
    <source>
        <dbReference type="ARBA" id="ARBA00022776"/>
    </source>
</evidence>
<evidence type="ECO:0000256" key="6">
    <source>
        <dbReference type="ARBA" id="ARBA00023242"/>
    </source>
</evidence>
<dbReference type="STRING" id="703135.A0A2A9NAY8"/>
<dbReference type="GO" id="GO:0051301">
    <property type="term" value="P:cell division"/>
    <property type="evidence" value="ECO:0007669"/>
    <property type="project" value="UniProtKB-KW"/>
</dbReference>
<proteinExistence type="inferred from homology"/>
<dbReference type="Pfam" id="PF10345">
    <property type="entry name" value="Cohesin_load"/>
    <property type="match status" value="1"/>
</dbReference>
<reference evidence="9 10" key="1">
    <citation type="submission" date="2014-02" db="EMBL/GenBank/DDBJ databases">
        <title>Transposable element dynamics among asymbiotic and ectomycorrhizal Amanita fungi.</title>
        <authorList>
            <consortium name="DOE Joint Genome Institute"/>
            <person name="Hess J."/>
            <person name="Skrede I."/>
            <person name="Wolfe B."/>
            <person name="LaButti K."/>
            <person name="Ohm R.A."/>
            <person name="Grigoriev I.V."/>
            <person name="Pringle A."/>
        </authorList>
    </citation>
    <scope>NUCLEOTIDE SEQUENCE [LARGE SCALE GENOMIC DNA]</scope>
    <source>
        <strain evidence="9 10">SKay4041</strain>
    </source>
</reference>
<keyword evidence="10" id="KW-1185">Reference proteome</keyword>
<sequence>MQAGIQDDNPRPLKRQCLEDASTSSTCTEESQEFKPIPPSVLLLALPSLLIHPPTHRNHETSLQLSLAALKKCLDTGDIDGDLECCAWTAIAEVGMISGMHDPRIKNEVEKAVGKALLIAQKLPSLRHYRSHLSLLSGKIAFQHQDNAKHAIQITRRLINSYLPSEPLHVVYAAHLSYISFSENENLSKLLDAIQDLQNLATKNKHDDVVHLARVIRLRALTKEGECQGAGEALSDAEQATGLNLDNEVSQAPLDVDVSPVITTLRLHILVMGVVYFTYAGDSAKAASRLTRLHELLDKRSLDSLGATGVVEFPLSGHKPLFVQMTHPRVLYLLAFLVSSTSKRNPVGRKPKRKVFANEGLSIIERELCKEIAIPQWASQSEAEELYARLHKIKADLLCELVANSICRSEFDDAERNLNLLIAHTRSTSLFPAFAARISLHHAHLAHALSQTERALQCYRVAAHLSRPRYGDYPFQDDGFISTPTKRTPIKRPFTTPKKRGTSTLKKRAGASATKKRGPAKWKEKEPEEDDDLYPEDRWVHAAARAGEIWIRLGMFRQGASNERPADSAGDLSTDEFEELCHEGSAVARQCEGLGGTLKAIGEVLKACLTSEVLKAKGHLRRALDLTSLAQDNHLRALVIALTSSHYFHTARDHAGNMLTTCEQLVAGLGAQPRLTSSRPPSTNGKRETTARPPLVDTDNANRQVMAGRNGEQSVITPKPGNKRKASDIEGENCTLDKRPSVRKEERSDAVAGDSSPSNPKKNDGVGNAHLRLWIGERFLELSRWASDEMKVEKQEAINRQLREAVRAVEQRVSTL</sequence>
<keyword evidence="5" id="KW-0159">Chromosome partition</keyword>
<feature type="compositionally biased region" description="Basic residues" evidence="8">
    <location>
        <begin position="497"/>
        <end position="520"/>
    </location>
</feature>
<accession>A0A2A9NAY8</accession>
<dbReference type="EMBL" id="KZ302092">
    <property type="protein sequence ID" value="PFH47789.1"/>
    <property type="molecule type" value="Genomic_DNA"/>
</dbReference>
<comment type="subcellular location">
    <subcellularLocation>
        <location evidence="1">Nucleus</location>
    </subcellularLocation>
</comment>
<dbReference type="Proteomes" id="UP000242287">
    <property type="component" value="Unassembled WGS sequence"/>
</dbReference>
<evidence type="ECO:0000256" key="7">
    <source>
        <dbReference type="ARBA" id="ARBA00023306"/>
    </source>
</evidence>
<evidence type="ECO:0000256" key="8">
    <source>
        <dbReference type="SAM" id="MobiDB-lite"/>
    </source>
</evidence>
<evidence type="ECO:0000313" key="9">
    <source>
        <dbReference type="EMBL" id="PFH47789.1"/>
    </source>
</evidence>
<organism evidence="9 10">
    <name type="scientific">Amanita thiersii Skay4041</name>
    <dbReference type="NCBI Taxonomy" id="703135"/>
    <lineage>
        <taxon>Eukaryota</taxon>
        <taxon>Fungi</taxon>
        <taxon>Dikarya</taxon>
        <taxon>Basidiomycota</taxon>
        <taxon>Agaricomycotina</taxon>
        <taxon>Agaricomycetes</taxon>
        <taxon>Agaricomycetidae</taxon>
        <taxon>Agaricales</taxon>
        <taxon>Pluteineae</taxon>
        <taxon>Amanitaceae</taxon>
        <taxon>Amanita</taxon>
    </lineage>
</organism>
<dbReference type="GO" id="GO:0007064">
    <property type="term" value="P:mitotic sister chromatid cohesion"/>
    <property type="evidence" value="ECO:0007669"/>
    <property type="project" value="InterPro"/>
</dbReference>
<keyword evidence="4" id="KW-0498">Mitosis</keyword>